<reference evidence="2" key="1">
    <citation type="journal article" date="2019" name="Int. J. Syst. Evol. Microbiol.">
        <title>The Global Catalogue of Microorganisms (GCM) 10K type strain sequencing project: providing services to taxonomists for standard genome sequencing and annotation.</title>
        <authorList>
            <consortium name="The Broad Institute Genomics Platform"/>
            <consortium name="The Broad Institute Genome Sequencing Center for Infectious Disease"/>
            <person name="Wu L."/>
            <person name="Ma J."/>
        </authorList>
    </citation>
    <scope>NUCLEOTIDE SEQUENCE [LARGE SCALE GENOMIC DNA]</scope>
    <source>
        <strain evidence="2">JCM 4253</strain>
    </source>
</reference>
<gene>
    <name evidence="1" type="ORF">GCM10018980_18830</name>
</gene>
<dbReference type="Proteomes" id="UP000619355">
    <property type="component" value="Unassembled WGS sequence"/>
</dbReference>
<evidence type="ECO:0000313" key="2">
    <source>
        <dbReference type="Proteomes" id="UP000619355"/>
    </source>
</evidence>
<dbReference type="RefSeq" id="WP_189980141.1">
    <property type="nucleotide sequence ID" value="NZ_BNBF01000004.1"/>
</dbReference>
<proteinExistence type="predicted"/>
<accession>A0A919C1V6</accession>
<comment type="caution">
    <text evidence="1">The sequence shown here is derived from an EMBL/GenBank/DDBJ whole genome shotgun (WGS) entry which is preliminary data.</text>
</comment>
<dbReference type="EMBL" id="BNBF01000004">
    <property type="protein sequence ID" value="GHG42703.1"/>
    <property type="molecule type" value="Genomic_DNA"/>
</dbReference>
<keyword evidence="2" id="KW-1185">Reference proteome</keyword>
<organism evidence="1 2">
    <name type="scientific">Streptomyces capoamus</name>
    <dbReference type="NCBI Taxonomy" id="68183"/>
    <lineage>
        <taxon>Bacteria</taxon>
        <taxon>Bacillati</taxon>
        <taxon>Actinomycetota</taxon>
        <taxon>Actinomycetes</taxon>
        <taxon>Kitasatosporales</taxon>
        <taxon>Streptomycetaceae</taxon>
        <taxon>Streptomyces</taxon>
    </lineage>
</organism>
<protein>
    <submittedName>
        <fullName evidence="1">Uncharacterized protein</fullName>
    </submittedName>
</protein>
<sequence>MTCDGQQWQETTIAGLQVRNDGVAGDIEGMRLLGWPGVVPLSVIRAVGLTPADEPTPGGRNRAACDLSVPEVKLNFSV</sequence>
<dbReference type="AlphaFoldDB" id="A0A919C1V6"/>
<evidence type="ECO:0000313" key="1">
    <source>
        <dbReference type="EMBL" id="GHG42703.1"/>
    </source>
</evidence>
<name>A0A919C1V6_9ACTN</name>